<dbReference type="AlphaFoldDB" id="A0AAN8S910"/>
<evidence type="ECO:0000313" key="2">
    <source>
        <dbReference type="EMBL" id="KAK6642392.1"/>
    </source>
</evidence>
<protein>
    <submittedName>
        <fullName evidence="2">Uncharacterized protein</fullName>
    </submittedName>
</protein>
<feature type="compositionally biased region" description="Basic and acidic residues" evidence="1">
    <location>
        <begin position="53"/>
        <end position="74"/>
    </location>
</feature>
<gene>
    <name evidence="2" type="ORF">RUM43_003894</name>
</gene>
<name>A0AAN8S910_POLSC</name>
<proteinExistence type="predicted"/>
<sequence length="74" mass="8358">MKAENRQREDEEVSSSAEDLGVRVGLLAGSRAVVLRLLLRVDVTTDEEATETAEDRLRGTKMEEVEEIKRDEAR</sequence>
<organism evidence="2 3">
    <name type="scientific">Polyplax serrata</name>
    <name type="common">Common mouse louse</name>
    <dbReference type="NCBI Taxonomy" id="468196"/>
    <lineage>
        <taxon>Eukaryota</taxon>
        <taxon>Metazoa</taxon>
        <taxon>Ecdysozoa</taxon>
        <taxon>Arthropoda</taxon>
        <taxon>Hexapoda</taxon>
        <taxon>Insecta</taxon>
        <taxon>Pterygota</taxon>
        <taxon>Neoptera</taxon>
        <taxon>Paraneoptera</taxon>
        <taxon>Psocodea</taxon>
        <taxon>Troctomorpha</taxon>
        <taxon>Phthiraptera</taxon>
        <taxon>Anoplura</taxon>
        <taxon>Polyplacidae</taxon>
        <taxon>Polyplax</taxon>
    </lineage>
</organism>
<feature type="region of interest" description="Disordered" evidence="1">
    <location>
        <begin position="45"/>
        <end position="74"/>
    </location>
</feature>
<evidence type="ECO:0000256" key="1">
    <source>
        <dbReference type="SAM" id="MobiDB-lite"/>
    </source>
</evidence>
<reference evidence="2 3" key="1">
    <citation type="submission" date="2023-10" db="EMBL/GenBank/DDBJ databases">
        <title>Genomes of two closely related lineages of the louse Polyplax serrata with different host specificities.</title>
        <authorList>
            <person name="Martinu J."/>
            <person name="Tarabai H."/>
            <person name="Stefka J."/>
            <person name="Hypsa V."/>
        </authorList>
    </citation>
    <scope>NUCLEOTIDE SEQUENCE [LARGE SCALE GENOMIC DNA]</scope>
    <source>
        <strain evidence="2">HR10_N</strain>
    </source>
</reference>
<dbReference type="EMBL" id="JAWJWE010000002">
    <property type="protein sequence ID" value="KAK6642392.1"/>
    <property type="molecule type" value="Genomic_DNA"/>
</dbReference>
<dbReference type="Proteomes" id="UP001372834">
    <property type="component" value="Unassembled WGS sequence"/>
</dbReference>
<comment type="caution">
    <text evidence="2">The sequence shown here is derived from an EMBL/GenBank/DDBJ whole genome shotgun (WGS) entry which is preliminary data.</text>
</comment>
<evidence type="ECO:0000313" key="3">
    <source>
        <dbReference type="Proteomes" id="UP001372834"/>
    </source>
</evidence>
<accession>A0AAN8S910</accession>